<reference evidence="1 3" key="1">
    <citation type="journal article" date="2007" name="Science">
        <title>Draft genome of the filarial nematode parasite Brugia malayi.</title>
        <authorList>
            <person name="Ghedin E."/>
            <person name="Wang S."/>
            <person name="Spiro D."/>
            <person name="Caler E."/>
            <person name="Zhao Q."/>
            <person name="Crabtree J."/>
            <person name="Allen J.E."/>
            <person name="Delcher A.L."/>
            <person name="Guiliano D.B."/>
            <person name="Miranda-Saavedra D."/>
            <person name="Angiuoli S.V."/>
            <person name="Creasy T."/>
            <person name="Amedeo P."/>
            <person name="Haas B."/>
            <person name="El-Sayed N.M."/>
            <person name="Wortman J.R."/>
            <person name="Feldblyum T."/>
            <person name="Tallon L."/>
            <person name="Schatz M."/>
            <person name="Shumway M."/>
            <person name="Koo H."/>
            <person name="Salzberg S.L."/>
            <person name="Schobel S."/>
            <person name="Pertea M."/>
            <person name="Pop M."/>
            <person name="White O."/>
            <person name="Barton G.J."/>
            <person name="Carlow C.K."/>
            <person name="Crawford M.J."/>
            <person name="Daub J."/>
            <person name="Dimmic M.W."/>
            <person name="Estes C.F."/>
            <person name="Foster J.M."/>
            <person name="Ganatra M."/>
            <person name="Gregory W.F."/>
            <person name="Johnson N.M."/>
            <person name="Jin J."/>
            <person name="Komuniecki R."/>
            <person name="Korf I."/>
            <person name="Kumar S."/>
            <person name="Laney S."/>
            <person name="Li B.W."/>
            <person name="Li W."/>
            <person name="Lindblom T.H."/>
            <person name="Lustigman S."/>
            <person name="Ma D."/>
            <person name="Maina C.V."/>
            <person name="Martin D.M."/>
            <person name="McCarter J.P."/>
            <person name="McReynolds L."/>
            <person name="Mitreva M."/>
            <person name="Nutman T.B."/>
            <person name="Parkinson J."/>
            <person name="Peregrin-Alvarez J.M."/>
            <person name="Poole C."/>
            <person name="Ren Q."/>
            <person name="Saunders L."/>
            <person name="Sluder A.E."/>
            <person name="Smith K."/>
            <person name="Stanke M."/>
            <person name="Unnasch T.R."/>
            <person name="Ware J."/>
            <person name="Wei A.D."/>
            <person name="Weil G."/>
            <person name="Williams D.J."/>
            <person name="Zhang Y."/>
            <person name="Williams S.A."/>
            <person name="Fraser-Liggett C."/>
            <person name="Slatko B."/>
            <person name="Blaxter M.L."/>
            <person name="Scott A.L."/>
        </authorList>
    </citation>
    <scope>NUCLEOTIDE SEQUENCE</scope>
    <source>
        <strain evidence="1 3">FR3</strain>
    </source>
</reference>
<evidence type="ECO:0000313" key="3">
    <source>
        <dbReference type="Proteomes" id="UP000006672"/>
    </source>
</evidence>
<evidence type="ECO:0000313" key="2">
    <source>
        <dbReference type="EMBL" id="VIO86219.1"/>
    </source>
</evidence>
<evidence type="ECO:0000313" key="4">
    <source>
        <dbReference type="WBParaSite" id="Bm14284.1"/>
    </source>
</evidence>
<evidence type="ECO:0000313" key="1">
    <source>
        <dbReference type="EMBL" id="CDQ00400.1"/>
    </source>
</evidence>
<dbReference type="WormBase" id="Bm14284">
    <property type="protein sequence ID" value="BM24165"/>
    <property type="gene ID" value="WBGene00234545"/>
</dbReference>
<dbReference type="RefSeq" id="XP_042929339.1">
    <property type="nucleotide sequence ID" value="XM_043073405.1"/>
</dbReference>
<keyword evidence="3" id="KW-1185">Reference proteome</keyword>
<gene>
    <name evidence="1 4 5" type="ORF">Bm14284</name>
    <name evidence="2" type="ORF">BM_BM14284</name>
    <name evidence="1" type="ORF">BM_Bm14284</name>
</gene>
<accession>A0A0J9Y2B0</accession>
<proteinExistence type="predicted"/>
<organism evidence="1">
    <name type="scientific">Brugia malayi</name>
    <name type="common">Filarial nematode worm</name>
    <dbReference type="NCBI Taxonomy" id="6279"/>
    <lineage>
        <taxon>Eukaryota</taxon>
        <taxon>Metazoa</taxon>
        <taxon>Ecdysozoa</taxon>
        <taxon>Nematoda</taxon>
        <taxon>Chromadorea</taxon>
        <taxon>Rhabditida</taxon>
        <taxon>Spirurina</taxon>
        <taxon>Spiruromorpha</taxon>
        <taxon>Filarioidea</taxon>
        <taxon>Onchocercidae</taxon>
        <taxon>Brugia</taxon>
    </lineage>
</organism>
<name>A0A0J9Y2B0_BRUMA</name>
<dbReference type="AlphaFoldDB" id="A0A0J9Y2B0"/>
<dbReference type="Proteomes" id="UP000006672">
    <property type="component" value="Unassembled WGS sequence"/>
</dbReference>
<sequence>MQACARISDRLDYSDISLHGKRSDEESKAIHFIRSHLGIMRFGKRNKAQFDTTHIDNRIDLDHIMRQNDESSIINNSNDYSNSYVKATLFDSIN</sequence>
<dbReference type="CTD" id="66058030"/>
<evidence type="ECO:0000313" key="5">
    <source>
        <dbReference type="WormBase" id="Bm14284"/>
    </source>
</evidence>
<dbReference type="GeneID" id="66058030"/>
<accession>A0A4E9EPW8</accession>
<dbReference type="EMBL" id="CAAKNF010000196">
    <property type="protein sequence ID" value="VIO86219.1"/>
    <property type="molecule type" value="Genomic_DNA"/>
</dbReference>
<dbReference type="WBParaSite" id="Bm14284.1">
    <property type="protein sequence ID" value="Bm14284.1"/>
    <property type="gene ID" value="WBGene00234545"/>
</dbReference>
<protein>
    <submittedName>
        <fullName evidence="1 4">Bm14284</fullName>
    </submittedName>
</protein>
<dbReference type="OrthoDB" id="10499478at2759"/>
<dbReference type="KEGG" id="bmy:BM_BM14284"/>
<reference evidence="1" key="2">
    <citation type="submission" date="2012-12" db="EMBL/GenBank/DDBJ databases">
        <authorList>
            <person name="Gao Y.W."/>
            <person name="Fan S.T."/>
            <person name="Sun H.T."/>
            <person name="Wang Z."/>
            <person name="Gao X.L."/>
            <person name="Li Y.G."/>
            <person name="Wang T.C."/>
            <person name="Zhang K."/>
            <person name="Xu W.W."/>
            <person name="Yu Z.J."/>
            <person name="Xia X.Z."/>
        </authorList>
    </citation>
    <scope>NUCLEOTIDE SEQUENCE</scope>
    <source>
        <strain evidence="1">FR3</strain>
    </source>
</reference>
<dbReference type="EMBL" id="LN857014">
    <property type="protein sequence ID" value="CDQ00400.1"/>
    <property type="molecule type" value="Genomic_DNA"/>
</dbReference>
<reference evidence="4" key="4">
    <citation type="submission" date="2019-12" db="UniProtKB">
        <authorList>
            <consortium name="WormBaseParasite"/>
        </authorList>
    </citation>
    <scope>IDENTIFICATION</scope>
</reference>
<reference evidence="2" key="3">
    <citation type="submission" date="2019-04" db="EMBL/GenBank/DDBJ databases">
        <authorList>
            <person name="Howe K."/>
            <person name="Paulini M."/>
            <person name="Williams G."/>
        </authorList>
    </citation>
    <scope>NUCLEOTIDE SEQUENCE [LARGE SCALE GENOMIC DNA]</scope>
    <source>
        <strain evidence="2">FR3</strain>
    </source>
</reference>